<dbReference type="CDD" id="cd07714">
    <property type="entry name" value="RNaseJ_MBL-fold"/>
    <property type="match status" value="1"/>
</dbReference>
<feature type="compositionally biased region" description="Low complexity" evidence="7">
    <location>
        <begin position="864"/>
        <end position="874"/>
    </location>
</feature>
<dbReference type="EMBL" id="CM001881">
    <property type="protein sequence ID" value="EOY22451.1"/>
    <property type="molecule type" value="Genomic_DNA"/>
</dbReference>
<dbReference type="InterPro" id="IPR036866">
    <property type="entry name" value="RibonucZ/Hydroxyglut_hydro"/>
</dbReference>
<dbReference type="AlphaFoldDB" id="A0A061FYV1"/>
<accession>A0A061FYV1</accession>
<dbReference type="GO" id="GO:0009658">
    <property type="term" value="P:chloroplast organization"/>
    <property type="evidence" value="ECO:0007669"/>
    <property type="project" value="EnsemblPlants"/>
</dbReference>
<dbReference type="SUPFAM" id="SSF56281">
    <property type="entry name" value="Metallo-hydrolase/oxidoreductase"/>
    <property type="match status" value="1"/>
</dbReference>
<dbReference type="GO" id="GO:0060918">
    <property type="term" value="P:auxin transport"/>
    <property type="evidence" value="ECO:0007669"/>
    <property type="project" value="EnsemblPlants"/>
</dbReference>
<dbReference type="Pfam" id="PF07521">
    <property type="entry name" value="RMMBL"/>
    <property type="match status" value="1"/>
</dbReference>
<feature type="region of interest" description="Disordered" evidence="7">
    <location>
        <begin position="864"/>
        <end position="917"/>
    </location>
</feature>
<dbReference type="GO" id="GO:0004521">
    <property type="term" value="F:RNA endonuclease activity"/>
    <property type="evidence" value="ECO:0000318"/>
    <property type="project" value="GO_Central"/>
</dbReference>
<dbReference type="InterPro" id="IPR055132">
    <property type="entry name" value="RNase_J_b_CASP"/>
</dbReference>
<keyword evidence="8" id="KW-0812">Transmembrane</keyword>
<evidence type="ECO:0000313" key="10">
    <source>
        <dbReference type="EMBL" id="EOY22451.1"/>
    </source>
</evidence>
<protein>
    <submittedName>
        <fullName evidence="10">RNA-metabolising metallo-beta-lactamase family protein</fullName>
    </submittedName>
</protein>
<keyword evidence="3" id="KW-0378">Hydrolase</keyword>
<dbReference type="InterPro" id="IPR011108">
    <property type="entry name" value="RMMBL"/>
</dbReference>
<keyword evidence="2" id="KW-0479">Metal-binding</keyword>
<feature type="region of interest" description="Disordered" evidence="7">
    <location>
        <begin position="155"/>
        <end position="175"/>
    </location>
</feature>
<dbReference type="SMART" id="SM00849">
    <property type="entry name" value="Lactamase_B"/>
    <property type="match status" value="1"/>
</dbReference>
<proteinExistence type="predicted"/>
<evidence type="ECO:0000256" key="4">
    <source>
        <dbReference type="ARBA" id="ARBA00022833"/>
    </source>
</evidence>
<feature type="compositionally biased region" description="Polar residues" evidence="7">
    <location>
        <begin position="806"/>
        <end position="816"/>
    </location>
</feature>
<dbReference type="PROSITE" id="PS50090">
    <property type="entry name" value="MYB_LIKE"/>
    <property type="match status" value="1"/>
</dbReference>
<dbReference type="Gramene" id="EOY22451">
    <property type="protein sequence ID" value="EOY22451"/>
    <property type="gene ID" value="TCM_014612"/>
</dbReference>
<dbReference type="PANTHER" id="PTHR43694:SF1">
    <property type="entry name" value="RIBONUCLEASE J"/>
    <property type="match status" value="1"/>
</dbReference>
<evidence type="ECO:0000313" key="11">
    <source>
        <dbReference type="Proteomes" id="UP000026915"/>
    </source>
</evidence>
<evidence type="ECO:0000256" key="1">
    <source>
        <dbReference type="ARBA" id="ARBA00022722"/>
    </source>
</evidence>
<feature type="transmembrane region" description="Helical" evidence="8">
    <location>
        <begin position="94"/>
        <end position="111"/>
    </location>
</feature>
<dbReference type="Gene3D" id="1.10.10.60">
    <property type="entry name" value="Homeodomain-like"/>
    <property type="match status" value="1"/>
</dbReference>
<feature type="domain" description="Myb-like" evidence="9">
    <location>
        <begin position="905"/>
        <end position="969"/>
    </location>
</feature>
<dbReference type="GO" id="GO:0003729">
    <property type="term" value="F:mRNA binding"/>
    <property type="evidence" value="ECO:0007669"/>
    <property type="project" value="EnsemblPlants"/>
</dbReference>
<evidence type="ECO:0000256" key="3">
    <source>
        <dbReference type="ARBA" id="ARBA00022801"/>
    </source>
</evidence>
<dbReference type="Gene3D" id="3.40.50.10710">
    <property type="entry name" value="Metallo-hydrolase/oxidoreductase"/>
    <property type="match status" value="1"/>
</dbReference>
<dbReference type="PANTHER" id="PTHR43694">
    <property type="entry name" value="RIBONUCLEASE J"/>
    <property type="match status" value="1"/>
</dbReference>
<feature type="compositionally biased region" description="Basic residues" evidence="7">
    <location>
        <begin position="157"/>
        <end position="166"/>
    </location>
</feature>
<dbReference type="GO" id="GO:0006397">
    <property type="term" value="P:mRNA processing"/>
    <property type="evidence" value="ECO:0000318"/>
    <property type="project" value="GO_Central"/>
</dbReference>
<keyword evidence="8" id="KW-1133">Transmembrane helix</keyword>
<dbReference type="GO" id="GO:0009416">
    <property type="term" value="P:response to light stimulus"/>
    <property type="evidence" value="ECO:0007669"/>
    <property type="project" value="EnsemblPlants"/>
</dbReference>
<dbReference type="OMA" id="INCPLPH"/>
<evidence type="ECO:0000256" key="7">
    <source>
        <dbReference type="SAM" id="MobiDB-lite"/>
    </source>
</evidence>
<evidence type="ECO:0000259" key="9">
    <source>
        <dbReference type="PROSITE" id="PS50090"/>
    </source>
</evidence>
<dbReference type="InterPro" id="IPR001279">
    <property type="entry name" value="Metallo-B-lactamas"/>
</dbReference>
<dbReference type="Pfam" id="PF13837">
    <property type="entry name" value="Myb_DNA-bind_4"/>
    <property type="match status" value="1"/>
</dbReference>
<sequence length="1004" mass="112016">MKKVKKKRRKNLYTCGKNTRGRNLSCFKNDKQDISPPYKNLHTFTHSLNFPLPEAQSSPLLLVSKLLHKNAKCSGFNLHCCFFFFVNLKEQMQLGFLGGLSFSYSLYFTSFKPIKAPTKMAASTAHSLCPYGLYCRPNPRHRYISCSVGSPTPLGTRRTKVPRKKSGRLDGARKSMEDSVQRKMEQFYEGTAGPPLRVLPIGGLGEIGMNCMLVGNYDRYILIDAGVMFPDYDELGVQKIIPDTTFIKKWSHKIEAVVITHGHEDHIGALPWVIPALDSHTPIYASSFTMELIKKRLKENGIFVPSRLKIFKTRKRFMAGPFEIEPLRVTHSIPDCCGLVLRCADGTILHTGDWKIDESPLDGKIFDRQFLEDLSKEGVTLMMSDSTNVLSPGRTISESSVADALLRHISAAKGRIITTQFASNIHRLGSVKAAADLTGRKLVFVGMSLRTYLDAAWKDGKAPIDPSTLVKVEDIDAYAPKDLIIVTTGSQAEPRAALNLASYGSSHSFKLNKEDVILYSAKVIPGNESRVMKMLNRISEIGSTIVMGKNEGLHTSGHGYRGELEEVLKIVKPQHFLPIHGELLFLKEHELLGKSTGIRHTTVIKNGEMLGVSHLRNRRVLSNGFSSLGKENLQLMYSDGDKAYGTSTELCIDERLRIASDGIIVVSMEILRPQKIDGIMENSLKGKIRITTRCLWLDKGKLLDALHKAAHAALSSCPVNCPLGHMERTVSEVLRKMVRKYSGKRPEVIAIALENPAGVFSDELNERLSGNYNVGFEIPTLRKVVDGHPKRSQPNKIKAEDDSNLHLENTSEQSLEVSDGEVEKLLPEEDTTTSSPDSLERHTPNSEGSDEFWKSFITSSSPVNNLVNDNNGLVPKKEYKSQLKSDGTASSGDDSEMPSSQPKSSKPAKRNKWKPEEVKKLIKMRGKLHSRFQVVKGRMALWEEISTSLMAEGISRSPGQCKSLWTSLVQKYEESKGEKKSHKEWPYFEDMSKVFSDFEATATK</sequence>
<dbReference type="Proteomes" id="UP000026915">
    <property type="component" value="Chromosome 3"/>
</dbReference>
<dbReference type="HOGENOM" id="CLU_008727_0_0_1"/>
<reference evidence="10 11" key="1">
    <citation type="journal article" date="2013" name="Genome Biol.">
        <title>The genome sequence of the most widely cultivated cacao type and its use to identify candidate genes regulating pod color.</title>
        <authorList>
            <person name="Motamayor J.C."/>
            <person name="Mockaitis K."/>
            <person name="Schmutz J."/>
            <person name="Haiminen N."/>
            <person name="Iii D.L."/>
            <person name="Cornejo O."/>
            <person name="Findley S.D."/>
            <person name="Zheng P."/>
            <person name="Utro F."/>
            <person name="Royaert S."/>
            <person name="Saski C."/>
            <person name="Jenkins J."/>
            <person name="Podicheti R."/>
            <person name="Zhao M."/>
            <person name="Scheffler B.E."/>
            <person name="Stack J.C."/>
            <person name="Feltus F.A."/>
            <person name="Mustiga G.M."/>
            <person name="Amores F."/>
            <person name="Phillips W."/>
            <person name="Marelli J.P."/>
            <person name="May G.D."/>
            <person name="Shapiro H."/>
            <person name="Ma J."/>
            <person name="Bustamante C.D."/>
            <person name="Schnell R.J."/>
            <person name="Main D."/>
            <person name="Gilbert D."/>
            <person name="Parida L."/>
            <person name="Kuhn D.N."/>
        </authorList>
    </citation>
    <scope>NUCLEOTIDE SEQUENCE [LARGE SCALE GENOMIC DNA]</scope>
    <source>
        <strain evidence="11">cv. Matina 1-6</strain>
    </source>
</reference>
<feature type="region of interest" description="Disordered" evidence="7">
    <location>
        <begin position="802"/>
        <end position="852"/>
    </location>
</feature>
<dbReference type="GO" id="GO:0006364">
    <property type="term" value="P:rRNA processing"/>
    <property type="evidence" value="ECO:0000318"/>
    <property type="project" value="GO_Central"/>
</dbReference>
<dbReference type="InterPro" id="IPR042173">
    <property type="entry name" value="RNase_J_2"/>
</dbReference>
<dbReference type="GO" id="GO:0009507">
    <property type="term" value="C:chloroplast"/>
    <property type="evidence" value="ECO:0000318"/>
    <property type="project" value="GO_Central"/>
</dbReference>
<evidence type="ECO:0000256" key="2">
    <source>
        <dbReference type="ARBA" id="ARBA00022723"/>
    </source>
</evidence>
<name>A0A061FYV1_THECC</name>
<dbReference type="InParanoid" id="A0A061FYV1"/>
<dbReference type="eggNOG" id="KOG4282">
    <property type="taxonomic scope" value="Eukaryota"/>
</dbReference>
<dbReference type="FunCoup" id="A0A061FYV1">
    <property type="interactions" value="423"/>
</dbReference>
<keyword evidence="1" id="KW-0540">Nuclease</keyword>
<evidence type="ECO:0000256" key="5">
    <source>
        <dbReference type="ARBA" id="ARBA00022839"/>
    </source>
</evidence>
<dbReference type="GO" id="GO:0046872">
    <property type="term" value="F:metal ion binding"/>
    <property type="evidence" value="ECO:0007669"/>
    <property type="project" value="UniProtKB-KW"/>
</dbReference>
<evidence type="ECO:0000256" key="8">
    <source>
        <dbReference type="SAM" id="Phobius"/>
    </source>
</evidence>
<dbReference type="InterPro" id="IPR001005">
    <property type="entry name" value="SANT/Myb"/>
</dbReference>
<evidence type="ECO:0000256" key="6">
    <source>
        <dbReference type="ARBA" id="ARBA00022884"/>
    </source>
</evidence>
<keyword evidence="5" id="KW-0269">Exonuclease</keyword>
<dbReference type="GO" id="GO:0008409">
    <property type="term" value="F:5'-3' exonuclease activity"/>
    <property type="evidence" value="ECO:0000318"/>
    <property type="project" value="GO_Central"/>
</dbReference>
<dbReference type="GO" id="GO:0009942">
    <property type="term" value="P:longitudinal axis specification"/>
    <property type="evidence" value="ECO:0007669"/>
    <property type="project" value="EnsemblPlants"/>
</dbReference>
<dbReference type="Pfam" id="PF22505">
    <property type="entry name" value="RNase_J_b_CASP"/>
    <property type="match status" value="1"/>
</dbReference>
<dbReference type="InterPro" id="IPR044822">
    <property type="entry name" value="Myb_DNA-bind_4"/>
</dbReference>
<keyword evidence="4" id="KW-0862">Zinc</keyword>
<dbReference type="STRING" id="3641.A0A061FYV1"/>
<dbReference type="Gene3D" id="3.60.15.10">
    <property type="entry name" value="Ribonuclease Z/Hydroxyacylglutathione hydrolase-like"/>
    <property type="match status" value="1"/>
</dbReference>
<dbReference type="CDD" id="cd12203">
    <property type="entry name" value="GT1"/>
    <property type="match status" value="1"/>
</dbReference>
<dbReference type="GO" id="GO:0004532">
    <property type="term" value="F:RNA exonuclease activity"/>
    <property type="evidence" value="ECO:0000318"/>
    <property type="project" value="GO_Central"/>
</dbReference>
<gene>
    <name evidence="10" type="ORF">TCM_014612</name>
</gene>
<keyword evidence="8" id="KW-0472">Membrane</keyword>
<keyword evidence="6" id="KW-0694">RNA-binding</keyword>
<dbReference type="eggNOG" id="KOG1137">
    <property type="taxonomic scope" value="Eukaryota"/>
</dbReference>
<dbReference type="Pfam" id="PF12706">
    <property type="entry name" value="Lactamase_B_2"/>
    <property type="match status" value="1"/>
</dbReference>
<keyword evidence="11" id="KW-1185">Reference proteome</keyword>
<organism evidence="10 11">
    <name type="scientific">Theobroma cacao</name>
    <name type="common">Cacao</name>
    <name type="synonym">Cocoa</name>
    <dbReference type="NCBI Taxonomy" id="3641"/>
    <lineage>
        <taxon>Eukaryota</taxon>
        <taxon>Viridiplantae</taxon>
        <taxon>Streptophyta</taxon>
        <taxon>Embryophyta</taxon>
        <taxon>Tracheophyta</taxon>
        <taxon>Spermatophyta</taxon>
        <taxon>Magnoliopsida</taxon>
        <taxon>eudicotyledons</taxon>
        <taxon>Gunneridae</taxon>
        <taxon>Pentapetalae</taxon>
        <taxon>rosids</taxon>
        <taxon>malvids</taxon>
        <taxon>Malvales</taxon>
        <taxon>Malvaceae</taxon>
        <taxon>Byttnerioideae</taxon>
        <taxon>Theobroma</taxon>
    </lineage>
</organism>